<dbReference type="EMBL" id="JBAGNM010000007">
    <property type="protein sequence ID" value="MEW6954925.1"/>
    <property type="molecule type" value="Genomic_DNA"/>
</dbReference>
<dbReference type="SUPFAM" id="SSF48498">
    <property type="entry name" value="Tetracyclin repressor-like, C-terminal domain"/>
    <property type="match status" value="1"/>
</dbReference>
<protein>
    <submittedName>
        <fullName evidence="6">TetR/AcrR family transcriptional regulator</fullName>
    </submittedName>
</protein>
<dbReference type="InterPro" id="IPR050109">
    <property type="entry name" value="HTH-type_TetR-like_transc_reg"/>
</dbReference>
<evidence type="ECO:0000256" key="2">
    <source>
        <dbReference type="ARBA" id="ARBA00023125"/>
    </source>
</evidence>
<evidence type="ECO:0000256" key="4">
    <source>
        <dbReference type="PROSITE-ProRule" id="PRU00335"/>
    </source>
</evidence>
<feature type="DNA-binding region" description="H-T-H motif" evidence="4">
    <location>
        <begin position="34"/>
        <end position="53"/>
    </location>
</feature>
<dbReference type="Proteomes" id="UP001555100">
    <property type="component" value="Unassembled WGS sequence"/>
</dbReference>
<keyword evidence="7" id="KW-1185">Reference proteome</keyword>
<dbReference type="PROSITE" id="PS50977">
    <property type="entry name" value="HTH_TETR_2"/>
    <property type="match status" value="1"/>
</dbReference>
<dbReference type="InterPro" id="IPR009057">
    <property type="entry name" value="Homeodomain-like_sf"/>
</dbReference>
<dbReference type="PANTHER" id="PTHR30055">
    <property type="entry name" value="HTH-TYPE TRANSCRIPTIONAL REGULATOR RUTR"/>
    <property type="match status" value="1"/>
</dbReference>
<comment type="caution">
    <text evidence="6">The sequence shown here is derived from an EMBL/GenBank/DDBJ whole genome shotgun (WGS) entry which is preliminary data.</text>
</comment>
<feature type="domain" description="HTH tetR-type" evidence="5">
    <location>
        <begin position="11"/>
        <end position="71"/>
    </location>
</feature>
<organism evidence="6 7">
    <name type="scientific">Trueperella pyogenes</name>
    <dbReference type="NCBI Taxonomy" id="1661"/>
    <lineage>
        <taxon>Bacteria</taxon>
        <taxon>Bacillati</taxon>
        <taxon>Actinomycetota</taxon>
        <taxon>Actinomycetes</taxon>
        <taxon>Actinomycetales</taxon>
        <taxon>Actinomycetaceae</taxon>
        <taxon>Trueperella</taxon>
    </lineage>
</organism>
<evidence type="ECO:0000313" key="7">
    <source>
        <dbReference type="Proteomes" id="UP001555100"/>
    </source>
</evidence>
<dbReference type="InterPro" id="IPR001647">
    <property type="entry name" value="HTH_TetR"/>
</dbReference>
<dbReference type="RefSeq" id="WP_126714416.1">
    <property type="nucleotide sequence ID" value="NZ_CP033903.1"/>
</dbReference>
<evidence type="ECO:0000313" key="6">
    <source>
        <dbReference type="EMBL" id="MEW6954925.1"/>
    </source>
</evidence>
<dbReference type="PANTHER" id="PTHR30055:SF234">
    <property type="entry name" value="HTH-TYPE TRANSCRIPTIONAL REGULATOR BETI"/>
    <property type="match status" value="1"/>
</dbReference>
<dbReference type="Gene3D" id="1.10.357.10">
    <property type="entry name" value="Tetracycline Repressor, domain 2"/>
    <property type="match status" value="1"/>
</dbReference>
<gene>
    <name evidence="6" type="ORF">V3M73_07820</name>
</gene>
<reference evidence="6 7" key="1">
    <citation type="submission" date="2024-01" db="EMBL/GenBank/DDBJ databases">
        <title>Genomic analysis and antimicrobial resistance profiles of Trueperella pyogenes isolated from domestic and wild animals.</title>
        <authorList>
            <person name="Magossi G."/>
            <person name="Gzyl K.E."/>
            <person name="Holman D.B."/>
            <person name="Amat S."/>
        </authorList>
    </citation>
    <scope>NUCLEOTIDE SEQUENCE [LARGE SCALE GENOMIC DNA]</scope>
    <source>
        <strain evidence="6 7">1494</strain>
    </source>
</reference>
<evidence type="ECO:0000256" key="1">
    <source>
        <dbReference type="ARBA" id="ARBA00023015"/>
    </source>
</evidence>
<dbReference type="SUPFAM" id="SSF46689">
    <property type="entry name" value="Homeodomain-like"/>
    <property type="match status" value="1"/>
</dbReference>
<sequence length="235" mass="26498">MEAVSTGRRAGLSRDLVVEKAVELSSLSGVEGWSVRDIARELEVVPSVIYHYFPNKEAICDAVVDRVCEGIEVPDPDLDWKDWFRCMAHSFRPTLLAYPGITDRFARGKFTKQFLPMLDGAWVKLQEAGFGDNAAVVYTIIVNSLIHTIGARNLRALNQTQPRHDLHQMLDRFEPLKAQSVGLANIVSSYLEPLSHPEKEEEMSRKYYDLVLSVILDGVEHTFLSKVDPAITTRK</sequence>
<dbReference type="InterPro" id="IPR004111">
    <property type="entry name" value="Repressor_TetR_C"/>
</dbReference>
<proteinExistence type="predicted"/>
<dbReference type="Pfam" id="PF02909">
    <property type="entry name" value="TetR_C_1"/>
    <property type="match status" value="1"/>
</dbReference>
<name>A0ABV3NCI2_9ACTO</name>
<evidence type="ECO:0000256" key="3">
    <source>
        <dbReference type="ARBA" id="ARBA00023163"/>
    </source>
</evidence>
<keyword evidence="1" id="KW-0805">Transcription regulation</keyword>
<accession>A0ABV3NCI2</accession>
<dbReference type="InterPro" id="IPR036271">
    <property type="entry name" value="Tet_transcr_reg_TetR-rel_C_sf"/>
</dbReference>
<keyword evidence="2 4" id="KW-0238">DNA-binding</keyword>
<evidence type="ECO:0000259" key="5">
    <source>
        <dbReference type="PROSITE" id="PS50977"/>
    </source>
</evidence>
<dbReference type="Pfam" id="PF00440">
    <property type="entry name" value="TetR_N"/>
    <property type="match status" value="1"/>
</dbReference>
<keyword evidence="3" id="KW-0804">Transcription</keyword>